<dbReference type="GO" id="GO:0008270">
    <property type="term" value="F:zinc ion binding"/>
    <property type="evidence" value="ECO:0007669"/>
    <property type="project" value="UniProtKB-KW"/>
</dbReference>
<accession>A0A8T0E714</accession>
<keyword evidence="1" id="KW-0479">Metal-binding</keyword>
<dbReference type="PANTHER" id="PTHR24403:SF109">
    <property type="entry name" value="ZINC FINGER PROTEIN 845-LIKE"/>
    <property type="match status" value="1"/>
</dbReference>
<organism evidence="7 8">
    <name type="scientific">Argiope bruennichi</name>
    <name type="common">Wasp spider</name>
    <name type="synonym">Aranea bruennichi</name>
    <dbReference type="NCBI Taxonomy" id="94029"/>
    <lineage>
        <taxon>Eukaryota</taxon>
        <taxon>Metazoa</taxon>
        <taxon>Ecdysozoa</taxon>
        <taxon>Arthropoda</taxon>
        <taxon>Chelicerata</taxon>
        <taxon>Arachnida</taxon>
        <taxon>Araneae</taxon>
        <taxon>Araneomorphae</taxon>
        <taxon>Entelegynae</taxon>
        <taxon>Araneoidea</taxon>
        <taxon>Araneidae</taxon>
        <taxon>Argiope</taxon>
    </lineage>
</organism>
<dbReference type="InterPro" id="IPR050688">
    <property type="entry name" value="Zinc_finger/UBP_domain"/>
</dbReference>
<dbReference type="AlphaFoldDB" id="A0A8T0E714"/>
<name>A0A8T0E714_ARGBR</name>
<keyword evidence="3 5" id="KW-0863">Zinc-finger</keyword>
<evidence type="ECO:0000256" key="3">
    <source>
        <dbReference type="ARBA" id="ARBA00022771"/>
    </source>
</evidence>
<sequence>MFHLWKKIQAQKYSEKTFDAKNFKELKLPAYHHCPFCDYSSRIVSNVRQHILTHTGERPYICTHCELGKWGTGKRHKCPFCDYISKYTTSVRRHILTHTGERPYKCSLCRKSFNDKCSLKRHMKRHSSAEIK</sequence>
<evidence type="ECO:0000256" key="2">
    <source>
        <dbReference type="ARBA" id="ARBA00022737"/>
    </source>
</evidence>
<dbReference type="InterPro" id="IPR036236">
    <property type="entry name" value="Znf_C2H2_sf"/>
</dbReference>
<feature type="domain" description="C2H2-type" evidence="6">
    <location>
        <begin position="104"/>
        <end position="131"/>
    </location>
</feature>
<dbReference type="EMBL" id="JABXBU010002230">
    <property type="protein sequence ID" value="KAF8767284.1"/>
    <property type="molecule type" value="Genomic_DNA"/>
</dbReference>
<keyword evidence="2" id="KW-0677">Repeat</keyword>
<dbReference type="GO" id="GO:0005634">
    <property type="term" value="C:nucleus"/>
    <property type="evidence" value="ECO:0007669"/>
    <property type="project" value="TreeGrafter"/>
</dbReference>
<feature type="domain" description="C2H2-type" evidence="6">
    <location>
        <begin position="76"/>
        <end position="103"/>
    </location>
</feature>
<dbReference type="SUPFAM" id="SSF57667">
    <property type="entry name" value="beta-beta-alpha zinc fingers"/>
    <property type="match status" value="2"/>
</dbReference>
<proteinExistence type="predicted"/>
<evidence type="ECO:0000313" key="8">
    <source>
        <dbReference type="Proteomes" id="UP000807504"/>
    </source>
</evidence>
<gene>
    <name evidence="7" type="ORF">HNY73_020267</name>
</gene>
<dbReference type="Proteomes" id="UP000807504">
    <property type="component" value="Unassembled WGS sequence"/>
</dbReference>
<keyword evidence="4" id="KW-0862">Zinc</keyword>
<dbReference type="FunFam" id="3.30.160.60:FF:000358">
    <property type="entry name" value="zinc finger protein 24"/>
    <property type="match status" value="1"/>
</dbReference>
<evidence type="ECO:0000256" key="1">
    <source>
        <dbReference type="ARBA" id="ARBA00022723"/>
    </source>
</evidence>
<dbReference type="Pfam" id="PF13894">
    <property type="entry name" value="zf-C2H2_4"/>
    <property type="match status" value="1"/>
</dbReference>
<feature type="domain" description="C2H2-type" evidence="6">
    <location>
        <begin position="32"/>
        <end position="59"/>
    </location>
</feature>
<evidence type="ECO:0000313" key="7">
    <source>
        <dbReference type="EMBL" id="KAF8767284.1"/>
    </source>
</evidence>
<dbReference type="Gene3D" id="3.30.160.60">
    <property type="entry name" value="Classic Zinc Finger"/>
    <property type="match status" value="3"/>
</dbReference>
<comment type="caution">
    <text evidence="7">The sequence shown here is derived from an EMBL/GenBank/DDBJ whole genome shotgun (WGS) entry which is preliminary data.</text>
</comment>
<reference evidence="7" key="2">
    <citation type="submission" date="2020-06" db="EMBL/GenBank/DDBJ databases">
        <authorList>
            <person name="Sheffer M."/>
        </authorList>
    </citation>
    <scope>NUCLEOTIDE SEQUENCE</scope>
</reference>
<evidence type="ECO:0000259" key="6">
    <source>
        <dbReference type="PROSITE" id="PS50157"/>
    </source>
</evidence>
<dbReference type="SMART" id="SM00355">
    <property type="entry name" value="ZnF_C2H2"/>
    <property type="match status" value="3"/>
</dbReference>
<dbReference type="PANTHER" id="PTHR24403">
    <property type="entry name" value="ZINC FINGER PROTEIN"/>
    <property type="match status" value="1"/>
</dbReference>
<reference evidence="7" key="1">
    <citation type="journal article" date="2020" name="bioRxiv">
        <title>Chromosome-level reference genome of the European wasp spider Argiope bruennichi: a resource for studies on range expansion and evolutionary adaptation.</title>
        <authorList>
            <person name="Sheffer M.M."/>
            <person name="Hoppe A."/>
            <person name="Krehenwinkel H."/>
            <person name="Uhl G."/>
            <person name="Kuss A.W."/>
            <person name="Jensen L."/>
            <person name="Jensen C."/>
            <person name="Gillespie R.G."/>
            <person name="Hoff K.J."/>
            <person name="Prost S."/>
        </authorList>
    </citation>
    <scope>NUCLEOTIDE SEQUENCE</scope>
</reference>
<keyword evidence="8" id="KW-1185">Reference proteome</keyword>
<evidence type="ECO:0000256" key="5">
    <source>
        <dbReference type="PROSITE-ProRule" id="PRU00042"/>
    </source>
</evidence>
<evidence type="ECO:0000256" key="4">
    <source>
        <dbReference type="ARBA" id="ARBA00022833"/>
    </source>
</evidence>
<dbReference type="GO" id="GO:0045944">
    <property type="term" value="P:positive regulation of transcription by RNA polymerase II"/>
    <property type="evidence" value="ECO:0007669"/>
    <property type="project" value="TreeGrafter"/>
</dbReference>
<protein>
    <submittedName>
        <fullName evidence="7">Transcriptional repressor CTCF like protein</fullName>
    </submittedName>
</protein>
<dbReference type="PROSITE" id="PS50157">
    <property type="entry name" value="ZINC_FINGER_C2H2_2"/>
    <property type="match status" value="3"/>
</dbReference>
<dbReference type="InterPro" id="IPR013087">
    <property type="entry name" value="Znf_C2H2_type"/>
</dbReference>
<dbReference type="PROSITE" id="PS00028">
    <property type="entry name" value="ZINC_FINGER_C2H2_1"/>
    <property type="match status" value="1"/>
</dbReference>